<evidence type="ECO:0000313" key="3">
    <source>
        <dbReference type="Proteomes" id="UP000230750"/>
    </source>
</evidence>
<keyword evidence="3" id="KW-1185">Reference proteome</keyword>
<evidence type="ECO:0000313" key="2">
    <source>
        <dbReference type="EMBL" id="PIK40817.1"/>
    </source>
</evidence>
<organism evidence="2 3">
    <name type="scientific">Stichopus japonicus</name>
    <name type="common">Sea cucumber</name>
    <dbReference type="NCBI Taxonomy" id="307972"/>
    <lineage>
        <taxon>Eukaryota</taxon>
        <taxon>Metazoa</taxon>
        <taxon>Echinodermata</taxon>
        <taxon>Eleutherozoa</taxon>
        <taxon>Echinozoa</taxon>
        <taxon>Holothuroidea</taxon>
        <taxon>Aspidochirotacea</taxon>
        <taxon>Aspidochirotida</taxon>
        <taxon>Stichopodidae</taxon>
        <taxon>Apostichopus</taxon>
    </lineage>
</organism>
<proteinExistence type="predicted"/>
<feature type="signal peptide" evidence="1">
    <location>
        <begin position="1"/>
        <end position="16"/>
    </location>
</feature>
<protein>
    <submittedName>
        <fullName evidence="2">Uncharacterized protein</fullName>
    </submittedName>
</protein>
<evidence type="ECO:0000256" key="1">
    <source>
        <dbReference type="SAM" id="SignalP"/>
    </source>
</evidence>
<name>A0A2G8JYI1_STIJA</name>
<dbReference type="Proteomes" id="UP000230750">
    <property type="component" value="Unassembled WGS sequence"/>
</dbReference>
<dbReference type="AlphaFoldDB" id="A0A2G8JYI1"/>
<reference evidence="2 3" key="1">
    <citation type="journal article" date="2017" name="PLoS Biol.">
        <title>The sea cucumber genome provides insights into morphological evolution and visceral regeneration.</title>
        <authorList>
            <person name="Zhang X."/>
            <person name="Sun L."/>
            <person name="Yuan J."/>
            <person name="Sun Y."/>
            <person name="Gao Y."/>
            <person name="Zhang L."/>
            <person name="Li S."/>
            <person name="Dai H."/>
            <person name="Hamel J.F."/>
            <person name="Liu C."/>
            <person name="Yu Y."/>
            <person name="Liu S."/>
            <person name="Lin W."/>
            <person name="Guo K."/>
            <person name="Jin S."/>
            <person name="Xu P."/>
            <person name="Storey K.B."/>
            <person name="Huan P."/>
            <person name="Zhang T."/>
            <person name="Zhou Y."/>
            <person name="Zhang J."/>
            <person name="Lin C."/>
            <person name="Li X."/>
            <person name="Xing L."/>
            <person name="Huo D."/>
            <person name="Sun M."/>
            <person name="Wang L."/>
            <person name="Mercier A."/>
            <person name="Li F."/>
            <person name="Yang H."/>
            <person name="Xiang J."/>
        </authorList>
    </citation>
    <scope>NUCLEOTIDE SEQUENCE [LARGE SCALE GENOMIC DNA]</scope>
    <source>
        <strain evidence="2">Shaxun</strain>
        <tissue evidence="2">Muscle</tissue>
    </source>
</reference>
<comment type="caution">
    <text evidence="2">The sequence shown here is derived from an EMBL/GenBank/DDBJ whole genome shotgun (WGS) entry which is preliminary data.</text>
</comment>
<dbReference type="EMBL" id="MRZV01001081">
    <property type="protein sequence ID" value="PIK40817.1"/>
    <property type="molecule type" value="Genomic_DNA"/>
</dbReference>
<accession>A0A2G8JYI1</accession>
<keyword evidence="1" id="KW-0732">Signal</keyword>
<gene>
    <name evidence="2" type="ORF">BSL78_22328</name>
</gene>
<feature type="chain" id="PRO_5013956793" evidence="1">
    <location>
        <begin position="17"/>
        <end position="264"/>
    </location>
</feature>
<sequence>MLALILLYVEVVPTSSTLLPNLRRFRIKGTTGRFLGPRDSLQAVINKRTEDDQQCGKHVNLSLARSLKSAKYDESLYGEVLSNGQSGLLVLAEVTDARYRLPSPSRTNDKLCLTGATFQEDDDRVTISIGEDTMTMRVSPNVTCETDEKLGADFDEVTGTNFTATSYPERFDWGCGSLLDWDTGYCKVINENLCQIQRFDGDVCIHETVRSSVRCPSTMEIISMNGVFHDTFSRLLATIPSESFESESIDRDHDVGIKYPCLTT</sequence>